<proteinExistence type="predicted"/>
<keyword evidence="2" id="KW-1185">Reference proteome</keyword>
<dbReference type="EMBL" id="VFOQ01000001">
    <property type="protein sequence ID" value="TQL61998.1"/>
    <property type="molecule type" value="Genomic_DNA"/>
</dbReference>
<dbReference type="RefSeq" id="WP_141789708.1">
    <property type="nucleotide sequence ID" value="NZ_BAAAKX010000011.1"/>
</dbReference>
<comment type="caution">
    <text evidence="1">The sequence shown here is derived from an EMBL/GenBank/DDBJ whole genome shotgun (WGS) entry which is preliminary data.</text>
</comment>
<organism evidence="1 2">
    <name type="scientific">Oryzihumus leptocrescens</name>
    <dbReference type="NCBI Taxonomy" id="297536"/>
    <lineage>
        <taxon>Bacteria</taxon>
        <taxon>Bacillati</taxon>
        <taxon>Actinomycetota</taxon>
        <taxon>Actinomycetes</taxon>
        <taxon>Micrococcales</taxon>
        <taxon>Intrasporangiaceae</taxon>
        <taxon>Oryzihumus</taxon>
    </lineage>
</organism>
<gene>
    <name evidence="1" type="ORF">FB474_3427</name>
</gene>
<dbReference type="Proteomes" id="UP000319514">
    <property type="component" value="Unassembled WGS sequence"/>
</dbReference>
<evidence type="ECO:0000313" key="1">
    <source>
        <dbReference type="EMBL" id="TQL61998.1"/>
    </source>
</evidence>
<accession>A0A542ZNR4</accession>
<name>A0A542ZNR4_9MICO</name>
<sequence>MASYRSTRRRVRLDDDGRIHVPTTRYIDNLLTSRWDEMVLDPDEALDFFRSGLVAVEQLCPDVATHGTRTGARRRA</sequence>
<evidence type="ECO:0000313" key="2">
    <source>
        <dbReference type="Proteomes" id="UP000319514"/>
    </source>
</evidence>
<reference evidence="1 2" key="1">
    <citation type="submission" date="2019-06" db="EMBL/GenBank/DDBJ databases">
        <title>Sequencing the genomes of 1000 actinobacteria strains.</title>
        <authorList>
            <person name="Klenk H.-P."/>
        </authorList>
    </citation>
    <scope>NUCLEOTIDE SEQUENCE [LARGE SCALE GENOMIC DNA]</scope>
    <source>
        <strain evidence="1 2">DSM 18082</strain>
    </source>
</reference>
<protein>
    <submittedName>
        <fullName evidence="1">Uncharacterized protein</fullName>
    </submittedName>
</protein>
<dbReference type="AlphaFoldDB" id="A0A542ZNR4"/>